<accession>A0A1G9TYS9</accession>
<sequence>MITINLVDTILKYQNGENEIILELLNKFELKINKLSKKLSYECAEIDLKIYFIELIKSINICNLKNKSDNGIFKYLNICLDNKSNMLYKSNSKFNNEIIVYDDEINTEKEYLQTNKVEIYEMLDCLNDIQKKIIISKYINKLTDNEIACALGISRQSVYSNKNKALDKLKKYYF</sequence>
<proteinExistence type="predicted"/>
<dbReference type="GO" id="GO:0016987">
    <property type="term" value="F:sigma factor activity"/>
    <property type="evidence" value="ECO:0007669"/>
    <property type="project" value="InterPro"/>
</dbReference>
<dbReference type="GO" id="GO:0003677">
    <property type="term" value="F:DNA binding"/>
    <property type="evidence" value="ECO:0007669"/>
    <property type="project" value="InterPro"/>
</dbReference>
<dbReference type="InterPro" id="IPR013249">
    <property type="entry name" value="RNA_pol_sigma70_r4_t2"/>
</dbReference>
<evidence type="ECO:0000259" key="1">
    <source>
        <dbReference type="Pfam" id="PF08281"/>
    </source>
</evidence>
<evidence type="ECO:0000313" key="2">
    <source>
        <dbReference type="EMBL" id="SDM52574.1"/>
    </source>
</evidence>
<dbReference type="SUPFAM" id="SSF88659">
    <property type="entry name" value="Sigma3 and sigma4 domains of RNA polymerase sigma factors"/>
    <property type="match status" value="1"/>
</dbReference>
<organism evidence="2 3">
    <name type="scientific">Romboutsia lituseburensis DSM 797</name>
    <dbReference type="NCBI Taxonomy" id="1121325"/>
    <lineage>
        <taxon>Bacteria</taxon>
        <taxon>Bacillati</taxon>
        <taxon>Bacillota</taxon>
        <taxon>Clostridia</taxon>
        <taxon>Peptostreptococcales</taxon>
        <taxon>Peptostreptococcaceae</taxon>
        <taxon>Romboutsia</taxon>
    </lineage>
</organism>
<name>A0A1G9TYS9_9FIRM</name>
<dbReference type="AlphaFoldDB" id="A0A1G9TYS9"/>
<dbReference type="Pfam" id="PF08281">
    <property type="entry name" value="Sigma70_r4_2"/>
    <property type="match status" value="1"/>
</dbReference>
<dbReference type="Gene3D" id="1.20.140.160">
    <property type="match status" value="1"/>
</dbReference>
<reference evidence="2 3" key="1">
    <citation type="submission" date="2016-10" db="EMBL/GenBank/DDBJ databases">
        <authorList>
            <person name="de Groot N.N."/>
        </authorList>
    </citation>
    <scope>NUCLEOTIDE SEQUENCE [LARGE SCALE GENOMIC DNA]</scope>
    <source>
        <strain evidence="2 3">DSM 797</strain>
    </source>
</reference>
<dbReference type="EMBL" id="FNGW01000014">
    <property type="protein sequence ID" value="SDM52574.1"/>
    <property type="molecule type" value="Genomic_DNA"/>
</dbReference>
<dbReference type="STRING" id="1121325.SAMN04515677_11413"/>
<protein>
    <submittedName>
        <fullName evidence="2">RNA polymerase sigma factor, sigma-70 family</fullName>
    </submittedName>
</protein>
<keyword evidence="3" id="KW-1185">Reference proteome</keyword>
<dbReference type="GO" id="GO:0006352">
    <property type="term" value="P:DNA-templated transcription initiation"/>
    <property type="evidence" value="ECO:0007669"/>
    <property type="project" value="InterPro"/>
</dbReference>
<dbReference type="InterPro" id="IPR013324">
    <property type="entry name" value="RNA_pol_sigma_r3/r4-like"/>
</dbReference>
<dbReference type="CDD" id="cd06171">
    <property type="entry name" value="Sigma70_r4"/>
    <property type="match status" value="1"/>
</dbReference>
<gene>
    <name evidence="2" type="ORF">SAMN04515677_11413</name>
</gene>
<dbReference type="Proteomes" id="UP000199068">
    <property type="component" value="Unassembled WGS sequence"/>
</dbReference>
<evidence type="ECO:0000313" key="3">
    <source>
        <dbReference type="Proteomes" id="UP000199068"/>
    </source>
</evidence>
<dbReference type="RefSeq" id="WP_092727704.1">
    <property type="nucleotide sequence ID" value="NZ_FNGW01000014.1"/>
</dbReference>
<feature type="domain" description="RNA polymerase sigma factor 70 region 4 type 2" evidence="1">
    <location>
        <begin position="117"/>
        <end position="169"/>
    </location>
</feature>